<dbReference type="eggNOG" id="COG2192">
    <property type="taxonomic scope" value="Bacteria"/>
</dbReference>
<dbReference type="Gene3D" id="3.90.870.20">
    <property type="entry name" value="Carbamoyltransferase, C-terminal domain"/>
    <property type="match status" value="1"/>
</dbReference>
<dbReference type="HOGENOM" id="CLU_014411_2_0_0"/>
<dbReference type="Pfam" id="PF16861">
    <property type="entry name" value="Carbam_trans_C"/>
    <property type="match status" value="1"/>
</dbReference>
<organism evidence="4">
    <name type="scientific">Solibacter usitatus (strain Ellin6076)</name>
    <dbReference type="NCBI Taxonomy" id="234267"/>
    <lineage>
        <taxon>Bacteria</taxon>
        <taxon>Pseudomonadati</taxon>
        <taxon>Acidobacteriota</taxon>
        <taxon>Terriglobia</taxon>
        <taxon>Bryobacterales</taxon>
        <taxon>Solibacteraceae</taxon>
        <taxon>Candidatus Solibacter</taxon>
    </lineage>
</organism>
<sequence>MIILGIGGLLGDAAAAILKDGELVAAVEESKLVRRRTHWGGLDEMPEHAIATCLQLANATPAQVDAVAVVRPVPERDFHLKLRAQFPNSRIIVVEHHLAHAASAYFPSPFDEATVLTLDRGGDFRCGSRWHARGTQMSLEHEQYLPDSIGDLYGRVTELLGFEANVDEHKAQWLSIAGDDRFKPLFLEMLHVSEAGPRLDRSFFSTERVTAGGFSARFFERLGLADAQVIPEELRAHVAAGVQRAMEDAVIQMGGQGTNLCLAGGLGLNALLVSALETRSGYHNVFVQPVAGNAGTAIGAVLEAWHGVYRQERRAAMSTLSLGPGFTADEIKRALENCKLRFQYMVTTDEVIDTAVAQLNDHKIVAWMHGRMEFGARALGNRSILASPLNPYSTENLNIFIKHREPFRKFAASVPAELCAEYFEVGPNARYLATVGQVRPAYREQFAAATLADDLVRVHTVDREENPLYWKLLHAAGKATGLPVLHNTSFNLFGEPLVCTPRDAVRSFYSSGIDAMFVGNFFLQK</sequence>
<evidence type="ECO:0000259" key="3">
    <source>
        <dbReference type="Pfam" id="PF16861"/>
    </source>
</evidence>
<dbReference type="KEGG" id="sus:Acid_5013"/>
<evidence type="ECO:0000259" key="2">
    <source>
        <dbReference type="Pfam" id="PF02543"/>
    </source>
</evidence>
<dbReference type="InterPro" id="IPR043129">
    <property type="entry name" value="ATPase_NBD"/>
</dbReference>
<dbReference type="STRING" id="234267.Acid_5013"/>
<dbReference type="InterPro" id="IPR051338">
    <property type="entry name" value="NodU/CmcH_Carbamoyltrnsfr"/>
</dbReference>
<gene>
    <name evidence="4" type="ordered locus">Acid_5013</name>
</gene>
<feature type="domain" description="Carbamoyltransferase" evidence="2">
    <location>
        <begin position="90"/>
        <end position="301"/>
    </location>
</feature>
<dbReference type="InterPro" id="IPR031730">
    <property type="entry name" value="Carbam_trans_C"/>
</dbReference>
<keyword evidence="4" id="KW-0808">Transferase</keyword>
<accession>Q01WJ6</accession>
<dbReference type="InterPro" id="IPR003696">
    <property type="entry name" value="Carbtransf_dom"/>
</dbReference>
<feature type="domain" description="Carbamoyltransferase C-terminal" evidence="3">
    <location>
        <begin position="358"/>
        <end position="525"/>
    </location>
</feature>
<dbReference type="AlphaFoldDB" id="Q01WJ6"/>
<evidence type="ECO:0000256" key="1">
    <source>
        <dbReference type="ARBA" id="ARBA00006129"/>
    </source>
</evidence>
<name>Q01WJ6_SOLUE</name>
<comment type="similarity">
    <text evidence="1">Belongs to the NodU/CmcH family.</text>
</comment>
<evidence type="ECO:0000313" key="4">
    <source>
        <dbReference type="EMBL" id="ABJ85969.1"/>
    </source>
</evidence>
<dbReference type="Pfam" id="PF02543">
    <property type="entry name" value="Carbam_trans_N"/>
    <property type="match status" value="1"/>
</dbReference>
<reference evidence="4" key="1">
    <citation type="submission" date="2006-10" db="EMBL/GenBank/DDBJ databases">
        <title>Complete sequence of Solibacter usitatus Ellin6076.</title>
        <authorList>
            <consortium name="US DOE Joint Genome Institute"/>
            <person name="Copeland A."/>
            <person name="Lucas S."/>
            <person name="Lapidus A."/>
            <person name="Barry K."/>
            <person name="Detter J.C."/>
            <person name="Glavina del Rio T."/>
            <person name="Hammon N."/>
            <person name="Israni S."/>
            <person name="Dalin E."/>
            <person name="Tice H."/>
            <person name="Pitluck S."/>
            <person name="Thompson L.S."/>
            <person name="Brettin T."/>
            <person name="Bruce D."/>
            <person name="Han C."/>
            <person name="Tapia R."/>
            <person name="Gilna P."/>
            <person name="Schmutz J."/>
            <person name="Larimer F."/>
            <person name="Land M."/>
            <person name="Hauser L."/>
            <person name="Kyrpides N."/>
            <person name="Mikhailova N."/>
            <person name="Janssen P.H."/>
            <person name="Kuske C.R."/>
            <person name="Richardson P."/>
        </authorList>
    </citation>
    <scope>NUCLEOTIDE SEQUENCE</scope>
    <source>
        <strain evidence="4">Ellin6076</strain>
    </source>
</reference>
<dbReference type="PANTHER" id="PTHR34847">
    <property type="entry name" value="NODULATION PROTEIN U"/>
    <property type="match status" value="1"/>
</dbReference>
<dbReference type="PANTHER" id="PTHR34847:SF1">
    <property type="entry name" value="NODULATION PROTEIN U"/>
    <property type="match status" value="1"/>
</dbReference>
<dbReference type="OrthoDB" id="9780777at2"/>
<proteinExistence type="inferred from homology"/>
<dbReference type="InParanoid" id="Q01WJ6"/>
<dbReference type="CDD" id="cd24098">
    <property type="entry name" value="ASKHA_NBD_TobZ_N"/>
    <property type="match status" value="1"/>
</dbReference>
<dbReference type="EMBL" id="CP000473">
    <property type="protein sequence ID" value="ABJ85969.1"/>
    <property type="molecule type" value="Genomic_DNA"/>
</dbReference>
<dbReference type="SUPFAM" id="SSF53067">
    <property type="entry name" value="Actin-like ATPase domain"/>
    <property type="match status" value="1"/>
</dbReference>
<dbReference type="InterPro" id="IPR038152">
    <property type="entry name" value="Carbam_trans_C_sf"/>
</dbReference>
<dbReference type="Gene3D" id="3.30.420.40">
    <property type="match status" value="2"/>
</dbReference>
<dbReference type="GO" id="GO:0016740">
    <property type="term" value="F:transferase activity"/>
    <property type="evidence" value="ECO:0007669"/>
    <property type="project" value="UniProtKB-KW"/>
</dbReference>
<protein>
    <submittedName>
        <fullName evidence="4">Carbamoyltransferase</fullName>
    </submittedName>
</protein>